<dbReference type="Proteomes" id="UP001017257">
    <property type="component" value="Chromosome"/>
</dbReference>
<dbReference type="Pfam" id="PF07746">
    <property type="entry name" value="LigA"/>
    <property type="match status" value="1"/>
</dbReference>
<evidence type="ECO:0000259" key="2">
    <source>
        <dbReference type="Pfam" id="PF12697"/>
    </source>
</evidence>
<gene>
    <name evidence="3" type="ORF">HPT29_013235</name>
</gene>
<dbReference type="RefSeq" id="WP_210272190.1">
    <property type="nucleotide sequence ID" value="NZ_CP102845.1"/>
</dbReference>
<evidence type="ECO:0000313" key="4">
    <source>
        <dbReference type="Proteomes" id="UP001017257"/>
    </source>
</evidence>
<dbReference type="InterPro" id="IPR036622">
    <property type="entry name" value="LigA_sf"/>
</dbReference>
<dbReference type="GO" id="GO:0016787">
    <property type="term" value="F:hydrolase activity"/>
    <property type="evidence" value="ECO:0007669"/>
    <property type="project" value="UniProtKB-KW"/>
</dbReference>
<keyword evidence="3" id="KW-0378">Hydrolase</keyword>
<keyword evidence="4" id="KW-1185">Reference proteome</keyword>
<dbReference type="SUPFAM" id="SSF53474">
    <property type="entry name" value="alpha/beta-Hydrolases"/>
    <property type="match status" value="1"/>
</dbReference>
<dbReference type="SUPFAM" id="SSF48076">
    <property type="entry name" value="LigA subunit of an aromatic-ring-opening dioxygenase LigAB"/>
    <property type="match status" value="1"/>
</dbReference>
<evidence type="ECO:0000313" key="3">
    <source>
        <dbReference type="EMBL" id="UVF17516.1"/>
    </source>
</evidence>
<evidence type="ECO:0000259" key="1">
    <source>
        <dbReference type="Pfam" id="PF07746"/>
    </source>
</evidence>
<dbReference type="InterPro" id="IPR029058">
    <property type="entry name" value="AB_hydrolase_fold"/>
</dbReference>
<reference evidence="3" key="1">
    <citation type="submission" date="2022-08" db="EMBL/GenBank/DDBJ databases">
        <title>Microvirga terrae sp. nov., isolated from soil.</title>
        <authorList>
            <person name="Kim K.H."/>
            <person name="Seo Y.L."/>
            <person name="Kim J.M."/>
            <person name="Lee J.K."/>
            <person name="Han D.M."/>
            <person name="Jeon C.O."/>
        </authorList>
    </citation>
    <scope>NUCLEOTIDE SEQUENCE</scope>
    <source>
        <strain evidence="3">R24</strain>
    </source>
</reference>
<dbReference type="Gene3D" id="1.10.700.10">
    <property type="entry name" value="Dioxygenase LigAB, LigA subunit"/>
    <property type="match status" value="1"/>
</dbReference>
<dbReference type="PANTHER" id="PTHR43798">
    <property type="entry name" value="MONOACYLGLYCEROL LIPASE"/>
    <property type="match status" value="1"/>
</dbReference>
<organism evidence="3 4">
    <name type="scientific">Microvirga terrae</name>
    <dbReference type="NCBI Taxonomy" id="2740529"/>
    <lineage>
        <taxon>Bacteria</taxon>
        <taxon>Pseudomonadati</taxon>
        <taxon>Pseudomonadota</taxon>
        <taxon>Alphaproteobacteria</taxon>
        <taxon>Hyphomicrobiales</taxon>
        <taxon>Methylobacteriaceae</taxon>
        <taxon>Microvirga</taxon>
    </lineage>
</organism>
<dbReference type="Gene3D" id="3.40.50.1820">
    <property type="entry name" value="alpha/beta hydrolase"/>
    <property type="match status" value="1"/>
</dbReference>
<name>A0ABY5RJY1_9HYPH</name>
<dbReference type="Pfam" id="PF12697">
    <property type="entry name" value="Abhydrolase_6"/>
    <property type="match status" value="1"/>
</dbReference>
<dbReference type="EMBL" id="CP102845">
    <property type="protein sequence ID" value="UVF17516.1"/>
    <property type="molecule type" value="Genomic_DNA"/>
</dbReference>
<proteinExistence type="predicted"/>
<dbReference type="PANTHER" id="PTHR43798:SF29">
    <property type="entry name" value="AB HYDROLASE-1 DOMAIN-CONTAINING PROTEIN"/>
    <property type="match status" value="1"/>
</dbReference>
<dbReference type="PRINTS" id="PR00111">
    <property type="entry name" value="ABHYDROLASE"/>
</dbReference>
<sequence length="362" mass="40596">MSKRPTIVLLPGLLCDASIWEAQRGALAPHADIRIADFSQLDSIDAMARSALALADGPLFAIGHSMGARVAMEMVRQAPERIEKLALIDTGVDSRRDGEAEKRQVLIDLAFAEGMEALADRWLPPMLHEGRAEDQTLLTPLKAMVMRATPEQHHRQIQALLNRPDVRPHLEAITCPTLVMVGRQDRWSPLAQHEEMARLIPNAELVVIEDSGHMSLLEQPEQVSRALLRFLGFENDRMAAERGADGEVEPMSHDTIPDTPLFDRKRSLRGYRINKMAMGLGTPANREAFRQDESAYLDRFGLTPEEKEAVMTRNWREMVRLGGNLFFILKISAVDPVRITEIGAHQAGMEHADFLRDRLGKK</sequence>
<dbReference type="InterPro" id="IPR050266">
    <property type="entry name" value="AB_hydrolase_sf"/>
</dbReference>
<feature type="domain" description="Extradiol ring-cleavage dioxygenase LigAB LigA subunit" evidence="1">
    <location>
        <begin position="273"/>
        <end position="356"/>
    </location>
</feature>
<protein>
    <submittedName>
        <fullName evidence="3">Alpha/beta fold hydrolase</fullName>
    </submittedName>
</protein>
<accession>A0ABY5RJY1</accession>
<dbReference type="InterPro" id="IPR000073">
    <property type="entry name" value="AB_hydrolase_1"/>
</dbReference>
<feature type="domain" description="AB hydrolase-1" evidence="2">
    <location>
        <begin position="7"/>
        <end position="225"/>
    </location>
</feature>
<dbReference type="InterPro" id="IPR011986">
    <property type="entry name" value="Xdiol_dOase_LigA"/>
</dbReference>